<evidence type="ECO:0000256" key="1">
    <source>
        <dbReference type="SAM" id="Phobius"/>
    </source>
</evidence>
<dbReference type="AlphaFoldDB" id="A0AA49GG81"/>
<feature type="transmembrane region" description="Helical" evidence="1">
    <location>
        <begin position="104"/>
        <end position="121"/>
    </location>
</feature>
<gene>
    <name evidence="2" type="ORF">K4G66_16575</name>
</gene>
<evidence type="ECO:0000313" key="2">
    <source>
        <dbReference type="EMBL" id="WKN33997.1"/>
    </source>
</evidence>
<accession>A0AA49GG81</accession>
<feature type="transmembrane region" description="Helical" evidence="1">
    <location>
        <begin position="127"/>
        <end position="144"/>
    </location>
</feature>
<keyword evidence="1" id="KW-0472">Membrane</keyword>
<keyword evidence="1" id="KW-1133">Transmembrane helix</keyword>
<sequence length="170" mass="19980">MKLGFTQYLLIELKSSESQFIHWFRNKVDPPGFSGYIFDSTNKHLYGELKDKTFWIEKKNKLFYKSGFKPPLLDFSLISGNYDLDNNVLKIDLWVSLKSQIKNLMLIGIPVWVAIAIYVYIRYGDSSIFILPMLSGMFLLYFTWRVRQDAKVFSNYLKEEIEETACNTVQ</sequence>
<reference evidence="2" key="1">
    <citation type="journal article" date="2023" name="Comput. Struct. Biotechnol. J.">
        <title>Discovery of a novel marine Bacteroidetes with a rich repertoire of carbohydrate-active enzymes.</title>
        <authorList>
            <person name="Chen B."/>
            <person name="Liu G."/>
            <person name="Chen Q."/>
            <person name="Wang H."/>
            <person name="Liu L."/>
            <person name="Tang K."/>
        </authorList>
    </citation>
    <scope>NUCLEOTIDE SEQUENCE</scope>
    <source>
        <strain evidence="2">TK19036</strain>
    </source>
</reference>
<name>A0AA49GG81_9BACT</name>
<dbReference type="EMBL" id="CP120682">
    <property type="protein sequence ID" value="WKN33997.1"/>
    <property type="molecule type" value="Genomic_DNA"/>
</dbReference>
<protein>
    <submittedName>
        <fullName evidence="2">Uncharacterized protein</fullName>
    </submittedName>
</protein>
<organism evidence="2">
    <name type="scientific">Roseihalotalea indica</name>
    <dbReference type="NCBI Taxonomy" id="2867963"/>
    <lineage>
        <taxon>Bacteria</taxon>
        <taxon>Pseudomonadati</taxon>
        <taxon>Bacteroidota</taxon>
        <taxon>Cytophagia</taxon>
        <taxon>Cytophagales</taxon>
        <taxon>Catalimonadaceae</taxon>
        <taxon>Roseihalotalea</taxon>
    </lineage>
</organism>
<proteinExistence type="predicted"/>
<reference evidence="2" key="2">
    <citation type="journal article" date="2024" name="Antonie Van Leeuwenhoek">
        <title>Roseihalotalea indica gen. nov., sp. nov., a halophilic Bacteroidetes from mesopelagic Southwest Indian Ocean with higher carbohydrate metabolic potential.</title>
        <authorList>
            <person name="Chen B."/>
            <person name="Zhang M."/>
            <person name="Lin D."/>
            <person name="Ye J."/>
            <person name="Tang K."/>
        </authorList>
    </citation>
    <scope>NUCLEOTIDE SEQUENCE</scope>
    <source>
        <strain evidence="2">TK19036</strain>
    </source>
</reference>
<keyword evidence="1" id="KW-0812">Transmembrane</keyword>